<dbReference type="AlphaFoldDB" id="A0A9W6NTW7"/>
<dbReference type="PANTHER" id="PTHR33627">
    <property type="entry name" value="TRANSPOSASE"/>
    <property type="match status" value="1"/>
</dbReference>
<dbReference type="SUPFAM" id="SSF53098">
    <property type="entry name" value="Ribonuclease H-like"/>
    <property type="match status" value="1"/>
</dbReference>
<dbReference type="RefSeq" id="WP_379993202.1">
    <property type="nucleotide sequence ID" value="NZ_BAAAXA010000001.1"/>
</dbReference>
<reference evidence="1" key="1">
    <citation type="journal article" date="2014" name="Int. J. Syst. Evol. Microbiol.">
        <title>Complete genome sequence of Corynebacterium casei LMG S-19264T (=DSM 44701T), isolated from a smear-ripened cheese.</title>
        <authorList>
            <consortium name="US DOE Joint Genome Institute (JGI-PGF)"/>
            <person name="Walter F."/>
            <person name="Albersmeier A."/>
            <person name="Kalinowski J."/>
            <person name="Ruckert C."/>
        </authorList>
    </citation>
    <scope>NUCLEOTIDE SEQUENCE</scope>
    <source>
        <strain evidence="1">VKM Ac-1321</strain>
    </source>
</reference>
<dbReference type="InterPro" id="IPR012337">
    <property type="entry name" value="RNaseH-like_sf"/>
</dbReference>
<protein>
    <recommendedName>
        <fullName evidence="3">Transposase</fullName>
    </recommendedName>
</protein>
<dbReference type="EMBL" id="BSFP01000171">
    <property type="protein sequence ID" value="GLL08667.1"/>
    <property type="molecule type" value="Genomic_DNA"/>
</dbReference>
<sequence>MCAADLAALPAAKWKRISCGPGAHGQRFYDRARLDVRTEWSHGFGHWVLARRSISDPTDIAYNHCYAPARTTLTRLTQIAGRRWPVEECFQQAKNEAGLDQYQVRDWRAWYAHITLFMATHALLTAARTLAAQANPTPQQTC</sequence>
<evidence type="ECO:0000313" key="2">
    <source>
        <dbReference type="Proteomes" id="UP001143480"/>
    </source>
</evidence>
<organism evidence="1 2">
    <name type="scientific">Dactylosporangium matsuzakiense</name>
    <dbReference type="NCBI Taxonomy" id="53360"/>
    <lineage>
        <taxon>Bacteria</taxon>
        <taxon>Bacillati</taxon>
        <taxon>Actinomycetota</taxon>
        <taxon>Actinomycetes</taxon>
        <taxon>Micromonosporales</taxon>
        <taxon>Micromonosporaceae</taxon>
        <taxon>Dactylosporangium</taxon>
    </lineage>
</organism>
<dbReference type="PANTHER" id="PTHR33627:SF1">
    <property type="entry name" value="TRANSPOSASE"/>
    <property type="match status" value="1"/>
</dbReference>
<evidence type="ECO:0008006" key="3">
    <source>
        <dbReference type="Google" id="ProtNLM"/>
    </source>
</evidence>
<reference evidence="1" key="2">
    <citation type="submission" date="2023-01" db="EMBL/GenBank/DDBJ databases">
        <authorList>
            <person name="Sun Q."/>
            <person name="Evtushenko L."/>
        </authorList>
    </citation>
    <scope>NUCLEOTIDE SEQUENCE</scope>
    <source>
        <strain evidence="1">VKM Ac-1321</strain>
    </source>
</reference>
<evidence type="ECO:0000313" key="1">
    <source>
        <dbReference type="EMBL" id="GLL08667.1"/>
    </source>
</evidence>
<gene>
    <name evidence="1" type="ORF">GCM10017581_104350</name>
</gene>
<proteinExistence type="predicted"/>
<comment type="caution">
    <text evidence="1">The sequence shown here is derived from an EMBL/GenBank/DDBJ whole genome shotgun (WGS) entry which is preliminary data.</text>
</comment>
<name>A0A9W6NTW7_9ACTN</name>
<dbReference type="Proteomes" id="UP001143480">
    <property type="component" value="Unassembled WGS sequence"/>
</dbReference>
<keyword evidence="2" id="KW-1185">Reference proteome</keyword>
<accession>A0A9W6NTW7</accession>
<dbReference type="InterPro" id="IPR039365">
    <property type="entry name" value="IS701-like"/>
</dbReference>